<feature type="domain" description="Prokaryotic-type class I peptide chain release factors" evidence="3">
    <location>
        <begin position="18"/>
        <end position="141"/>
    </location>
</feature>
<dbReference type="NCBIfam" id="NF006718">
    <property type="entry name" value="PRK09256.1"/>
    <property type="match status" value="1"/>
</dbReference>
<evidence type="ECO:0000259" key="3">
    <source>
        <dbReference type="Pfam" id="PF00472"/>
    </source>
</evidence>
<dbReference type="SUPFAM" id="SSF75620">
    <property type="entry name" value="Release factor"/>
    <property type="match status" value="1"/>
</dbReference>
<proteinExistence type="inferred from homology"/>
<sequence>MPDLYIQPSPGNPDGLIVPAQDLSEKFSRSSGPGGQGVNTTDSRVQLSLNIAESPAFTATQRARIRKNLSARLVDDVLTVDASEERSQHRNRTEARRRMAELLRTALMPPPPKRRATRPTRGSIERRLTAKKNRSSIKRARQRPGRED</sequence>
<evidence type="ECO:0000313" key="5">
    <source>
        <dbReference type="Proteomes" id="UP000199288"/>
    </source>
</evidence>
<evidence type="ECO:0000313" key="4">
    <source>
        <dbReference type="EMBL" id="SEA08375.1"/>
    </source>
</evidence>
<feature type="region of interest" description="Disordered" evidence="2">
    <location>
        <begin position="105"/>
        <end position="148"/>
    </location>
</feature>
<evidence type="ECO:0000256" key="2">
    <source>
        <dbReference type="SAM" id="MobiDB-lite"/>
    </source>
</evidence>
<dbReference type="EMBL" id="FNQV01000004">
    <property type="protein sequence ID" value="SEA08375.1"/>
    <property type="molecule type" value="Genomic_DNA"/>
</dbReference>
<dbReference type="Pfam" id="PF00472">
    <property type="entry name" value="RF-1"/>
    <property type="match status" value="1"/>
</dbReference>
<dbReference type="Proteomes" id="UP000199288">
    <property type="component" value="Unassembled WGS sequence"/>
</dbReference>
<dbReference type="GO" id="GO:0004045">
    <property type="term" value="F:peptidyl-tRNA hydrolase activity"/>
    <property type="evidence" value="ECO:0007669"/>
    <property type="project" value="TreeGrafter"/>
</dbReference>
<protein>
    <submittedName>
        <fullName evidence="4">Ribosome-associated protein</fullName>
    </submittedName>
</protein>
<organism evidence="4 5">
    <name type="scientific">Bowdeniella nasicola</name>
    <dbReference type="NCBI Taxonomy" id="208480"/>
    <lineage>
        <taxon>Bacteria</taxon>
        <taxon>Bacillati</taxon>
        <taxon>Actinomycetota</taxon>
        <taxon>Actinomycetes</taxon>
        <taxon>Actinomycetales</taxon>
        <taxon>Actinomycetaceae</taxon>
        <taxon>Bowdeniella</taxon>
    </lineage>
</organism>
<dbReference type="InterPro" id="IPR000352">
    <property type="entry name" value="Pep_chain_release_fac_I"/>
</dbReference>
<keyword evidence="5" id="KW-1185">Reference proteome</keyword>
<dbReference type="PANTHER" id="PTHR47814">
    <property type="entry name" value="PEPTIDYL-TRNA HYDROLASE ARFB"/>
    <property type="match status" value="1"/>
</dbReference>
<name>A0A1H3Y9Q2_9ACTO</name>
<dbReference type="GO" id="GO:0043022">
    <property type="term" value="F:ribosome binding"/>
    <property type="evidence" value="ECO:0007669"/>
    <property type="project" value="TreeGrafter"/>
</dbReference>
<accession>A0A1H3Y9Q2</accession>
<dbReference type="OrthoDB" id="9815709at2"/>
<dbReference type="GO" id="GO:0003747">
    <property type="term" value="F:translation release factor activity"/>
    <property type="evidence" value="ECO:0007669"/>
    <property type="project" value="InterPro"/>
</dbReference>
<dbReference type="Gene3D" id="3.30.160.20">
    <property type="match status" value="1"/>
</dbReference>
<dbReference type="AlphaFoldDB" id="A0A1H3Y9Q2"/>
<dbReference type="InterPro" id="IPR045853">
    <property type="entry name" value="Pep_chain_release_fac_I_sf"/>
</dbReference>
<dbReference type="RefSeq" id="WP_092562721.1">
    <property type="nucleotide sequence ID" value="NZ_FNQV01000004.1"/>
</dbReference>
<gene>
    <name evidence="4" type="ORF">SAMN02910418_00902</name>
</gene>
<reference evidence="5" key="1">
    <citation type="submission" date="2016-10" db="EMBL/GenBank/DDBJ databases">
        <authorList>
            <person name="Varghese N."/>
            <person name="Submissions S."/>
        </authorList>
    </citation>
    <scope>NUCLEOTIDE SEQUENCE [LARGE SCALE GENOMIC DNA]</scope>
    <source>
        <strain evidence="5">KPR-1</strain>
    </source>
</reference>
<comment type="similarity">
    <text evidence="1">Belongs to the prokaryotic/mitochondrial release factor family.</text>
</comment>
<feature type="compositionally biased region" description="Basic residues" evidence="2">
    <location>
        <begin position="129"/>
        <end position="148"/>
    </location>
</feature>
<dbReference type="PANTHER" id="PTHR47814:SF1">
    <property type="entry name" value="PEPTIDYL-TRNA HYDROLASE ARFB"/>
    <property type="match status" value="1"/>
</dbReference>
<evidence type="ECO:0000256" key="1">
    <source>
        <dbReference type="ARBA" id="ARBA00010835"/>
    </source>
</evidence>
<dbReference type="GO" id="GO:0072344">
    <property type="term" value="P:rescue of stalled ribosome"/>
    <property type="evidence" value="ECO:0007669"/>
    <property type="project" value="TreeGrafter"/>
</dbReference>
<feature type="region of interest" description="Disordered" evidence="2">
    <location>
        <begin position="1"/>
        <end position="42"/>
    </location>
</feature>